<organism evidence="1 2">
    <name type="scientific">Panagrolaimus sp. JU765</name>
    <dbReference type="NCBI Taxonomy" id="591449"/>
    <lineage>
        <taxon>Eukaryota</taxon>
        <taxon>Metazoa</taxon>
        <taxon>Ecdysozoa</taxon>
        <taxon>Nematoda</taxon>
        <taxon>Chromadorea</taxon>
        <taxon>Rhabditida</taxon>
        <taxon>Tylenchina</taxon>
        <taxon>Panagrolaimomorpha</taxon>
        <taxon>Panagrolaimoidea</taxon>
        <taxon>Panagrolaimidae</taxon>
        <taxon>Panagrolaimus</taxon>
    </lineage>
</organism>
<name>A0AC34RDW8_9BILA</name>
<reference evidence="2" key="1">
    <citation type="submission" date="2022-11" db="UniProtKB">
        <authorList>
            <consortium name="WormBaseParasite"/>
        </authorList>
    </citation>
    <scope>IDENTIFICATION</scope>
</reference>
<dbReference type="WBParaSite" id="JU765_v2.g5902.t1">
    <property type="protein sequence ID" value="JU765_v2.g5902.t1"/>
    <property type="gene ID" value="JU765_v2.g5902"/>
</dbReference>
<proteinExistence type="predicted"/>
<dbReference type="Proteomes" id="UP000887576">
    <property type="component" value="Unplaced"/>
</dbReference>
<sequence>MVRTGVLFFLCLLISSSYGGNYDCYPSTTALPISGFDCRRDIVIVVDGTPYMKTKANIINEIKFIEYMLSNWTFGDNGVNVAFMSYGFTGQATQSQFYTTYEQCKNVLEGFIKNLDTLPTLLPTTLREIIREVYFTYGLDDDGKGVQLYAHRPGIEPRLIAFTSTTDIKDIESSKKYFDQLYNYNYDTVLATIFADVSLYSAITTLKTLNMEAFDPNKAANISETIATALCYHDIRFTPSPCPSTVQSTTPLPTSPLPSTTTSAIIPTSQTENPPTIGPTTGPTYGPTGGPTAGPTDGPLPSGTERQCKCNPAHLWLDLVVIIDNSASMTNEGLNTVAAHVLTLVGSMTIYNGTLPQSVRISIISVSNKATLVADFNTITDMDYLGNILFGIQWENITGINIQESLQMAGSLIGSQGEHRNNTRKVVLLYTSAYTVDGFDDPIPISRQLKASGVHIIGVQFIQRAEAPAITSLSSITSPNMTFANNATFNPMERDLLNITIEALCWINCFCINLWNENKNPFTTTPNYAQCLYMSDIDSGWLPGTLGCSAMSKESAMSFVKTYQKYEYLLNLLATITQNVIKLNLHLGIRYNSSLTSYQYLDGSLMTSNDYAPWDTRNHFPNPAKGSCVAAYQSSGLNVLLRNVDCYNYFARYACEMAPCDTENYCATLDLV</sequence>
<evidence type="ECO:0000313" key="1">
    <source>
        <dbReference type="Proteomes" id="UP000887576"/>
    </source>
</evidence>
<accession>A0AC34RDW8</accession>
<evidence type="ECO:0000313" key="2">
    <source>
        <dbReference type="WBParaSite" id="JU765_v2.g5902.t1"/>
    </source>
</evidence>
<protein>
    <submittedName>
        <fullName evidence="2">VWFA domain-containing protein</fullName>
    </submittedName>
</protein>